<dbReference type="Proteomes" id="UP000000768">
    <property type="component" value="Chromosome 9"/>
</dbReference>
<gene>
    <name evidence="11" type="ORF">SORBI_3009G014200</name>
</gene>
<evidence type="ECO:0000256" key="5">
    <source>
        <dbReference type="ARBA" id="ARBA00023034"/>
    </source>
</evidence>
<dbReference type="OMA" id="ENGGWVA"/>
<dbReference type="Gene3D" id="1.25.40.90">
    <property type="match status" value="1"/>
</dbReference>
<keyword evidence="5" id="KW-0333">Golgi apparatus</keyword>
<dbReference type="Gene3D" id="1.20.58.150">
    <property type="entry name" value="ANTH domain"/>
    <property type="match status" value="1"/>
</dbReference>
<dbReference type="InterPro" id="IPR045192">
    <property type="entry name" value="AP180-like"/>
</dbReference>
<reference evidence="12" key="2">
    <citation type="journal article" date="2018" name="Plant J.">
        <title>The Sorghum bicolor reference genome: improved assembly, gene annotations, a transcriptome atlas, and signatures of genome organization.</title>
        <authorList>
            <person name="McCormick R.F."/>
            <person name="Truong S.K."/>
            <person name="Sreedasyam A."/>
            <person name="Jenkins J."/>
            <person name="Shu S."/>
            <person name="Sims D."/>
            <person name="Kennedy M."/>
            <person name="Amirebrahimi M."/>
            <person name="Weers B.D."/>
            <person name="McKinley B."/>
            <person name="Mattison A."/>
            <person name="Morishige D.T."/>
            <person name="Grimwood J."/>
            <person name="Schmutz J."/>
            <person name="Mullet J.E."/>
        </authorList>
    </citation>
    <scope>NUCLEOTIDE SEQUENCE [LARGE SCALE GENOMIC DNA]</scope>
    <source>
        <strain evidence="12">cv. BTx623</strain>
    </source>
</reference>
<dbReference type="InterPro" id="IPR013809">
    <property type="entry name" value="ENTH"/>
</dbReference>
<reference evidence="11 12" key="1">
    <citation type="journal article" date="2009" name="Nature">
        <title>The Sorghum bicolor genome and the diversification of grasses.</title>
        <authorList>
            <person name="Paterson A.H."/>
            <person name="Bowers J.E."/>
            <person name="Bruggmann R."/>
            <person name="Dubchak I."/>
            <person name="Grimwood J."/>
            <person name="Gundlach H."/>
            <person name="Haberer G."/>
            <person name="Hellsten U."/>
            <person name="Mitros T."/>
            <person name="Poliakov A."/>
            <person name="Schmutz J."/>
            <person name="Spannagl M."/>
            <person name="Tang H."/>
            <person name="Wang X."/>
            <person name="Wicker T."/>
            <person name="Bharti A.K."/>
            <person name="Chapman J."/>
            <person name="Feltus F.A."/>
            <person name="Gowik U."/>
            <person name="Grigoriev I.V."/>
            <person name="Lyons E."/>
            <person name="Maher C.A."/>
            <person name="Martis M."/>
            <person name="Narechania A."/>
            <person name="Otillar R.P."/>
            <person name="Penning B.W."/>
            <person name="Salamov A.A."/>
            <person name="Wang Y."/>
            <person name="Zhang L."/>
            <person name="Carpita N.C."/>
            <person name="Freeling M."/>
            <person name="Gingle A.R."/>
            <person name="Hash C.T."/>
            <person name="Keller B."/>
            <person name="Klein P."/>
            <person name="Kresovich S."/>
            <person name="McCann M.C."/>
            <person name="Ming R."/>
            <person name="Peterson D.G."/>
            <person name="Mehboob-ur-Rahman"/>
            <person name="Ware D."/>
            <person name="Westhoff P."/>
            <person name="Mayer K.F."/>
            <person name="Messing J."/>
            <person name="Rokhsar D.S."/>
        </authorList>
    </citation>
    <scope>NUCLEOTIDE SEQUENCE [LARGE SCALE GENOMIC DNA]</scope>
    <source>
        <strain evidence="12">cv. BTx623</strain>
    </source>
</reference>
<dbReference type="InParanoid" id="C5YYJ9"/>
<dbReference type="PANTHER" id="PTHR22951">
    <property type="entry name" value="CLATHRIN ASSEMBLY PROTEIN"/>
    <property type="match status" value="1"/>
</dbReference>
<keyword evidence="6" id="KW-0472">Membrane</keyword>
<dbReference type="KEGG" id="sbi:8067331"/>
<dbReference type="GO" id="GO:0032050">
    <property type="term" value="F:clathrin heavy chain binding"/>
    <property type="evidence" value="ECO:0000318"/>
    <property type="project" value="GO_Central"/>
</dbReference>
<evidence type="ECO:0000256" key="3">
    <source>
        <dbReference type="ARBA" id="ARBA00004600"/>
    </source>
</evidence>
<dbReference type="HOGENOM" id="CLU_014098_3_0_1"/>
<dbReference type="OrthoDB" id="44015at2759"/>
<dbReference type="GO" id="GO:0006900">
    <property type="term" value="P:vesicle budding from membrane"/>
    <property type="evidence" value="ECO:0000318"/>
    <property type="project" value="GO_Central"/>
</dbReference>
<evidence type="ECO:0000313" key="12">
    <source>
        <dbReference type="Proteomes" id="UP000000768"/>
    </source>
</evidence>
<dbReference type="GO" id="GO:0005905">
    <property type="term" value="C:clathrin-coated pit"/>
    <property type="evidence" value="ECO:0000318"/>
    <property type="project" value="GO_Central"/>
</dbReference>
<dbReference type="GO" id="GO:0048268">
    <property type="term" value="P:clathrin coat assembly"/>
    <property type="evidence" value="ECO:0007669"/>
    <property type="project" value="InterPro"/>
</dbReference>
<evidence type="ECO:0000256" key="2">
    <source>
        <dbReference type="ARBA" id="ARBA00004555"/>
    </source>
</evidence>
<keyword evidence="12" id="KW-1185">Reference proteome</keyword>
<evidence type="ECO:0000256" key="7">
    <source>
        <dbReference type="ARBA" id="ARBA00023176"/>
    </source>
</evidence>
<keyword evidence="7" id="KW-0168">Coated pit</keyword>
<dbReference type="Pfam" id="PF07651">
    <property type="entry name" value="ANTH"/>
    <property type="match status" value="2"/>
</dbReference>
<comment type="subcellular location">
    <subcellularLocation>
        <location evidence="1">Cytoplasmic vesicle</location>
        <location evidence="1">Clathrin-coated vesicle</location>
    </subcellularLocation>
    <subcellularLocation>
        <location evidence="2">Golgi apparatus</location>
    </subcellularLocation>
    <subcellularLocation>
        <location evidence="3">Membrane</location>
        <location evidence="3">Clathrin-coated pit</location>
    </subcellularLocation>
</comment>
<evidence type="ECO:0000256" key="1">
    <source>
        <dbReference type="ARBA" id="ARBA00004132"/>
    </source>
</evidence>
<dbReference type="FunCoup" id="C5YYJ9">
    <property type="interactions" value="316"/>
</dbReference>
<dbReference type="SUPFAM" id="SSF89009">
    <property type="entry name" value="GAT-like domain"/>
    <property type="match status" value="1"/>
</dbReference>
<dbReference type="GO" id="GO:0005546">
    <property type="term" value="F:phosphatidylinositol-4,5-bisphosphate binding"/>
    <property type="evidence" value="ECO:0000318"/>
    <property type="project" value="GO_Central"/>
</dbReference>
<feature type="region of interest" description="Disordered" evidence="9">
    <location>
        <begin position="330"/>
        <end position="382"/>
    </location>
</feature>
<dbReference type="CDD" id="cd16987">
    <property type="entry name" value="ANTH_N_AP180_plant"/>
    <property type="match status" value="1"/>
</dbReference>
<sequence length="623" mass="65762">MSIRKALGAVKDQATIGIARVTGAVAPDLDVAIVRATSHEDAPPDERHAREVLRLASATGAAPACVASIARRLSKTRDYVVAAKCLALLHRLATSTASDHADPTEGGTEGGVGTPSFLHELLRPTLTGRRAGEPVLALLLDFRDDAHAASWDHSTFVRAYSTYLLDRVRFLVLLLPAPRFAAADDSRVAGPGPLPPQASTADMDTDALLGRARHLRHLLDRVLACRPAGGAGTSRVVRAVLHPLLRDSFRVYEDVALVLALLLDRFFDMDYPDCVKAFETYVGTAKQIDALRGFYAWCDDAGVARSSDFPDVRRVDDKLLETMEQFLRERGRAGRASVSPPRPRSARDSAVNARGDDVDHVDDMNGIKALPAPPTRSSGGERARPVVLPTKEAADQSVLVDLREPAATADEQGNKLALALFSAPPATDGDNWVTFASDAAPEPAVTSAWQTPAAEPGKADWELALVDTASNLSKQAASLGGGMDTLLLGGMYEQGAVRQQVAAQAASGSASSVLPGHGAAAPVLMLPAPDGTVQTVGGDPFAASLAVPPPSYVQMAEMERKQQLLVQEQQMWAQYRQGGMQGQPAGFNGLAGGGVVPSNAGMAVPYGGYGGMPMAYNQVGGYY</sequence>
<dbReference type="PANTHER" id="PTHR22951:SF23">
    <property type="entry name" value="OS05G0112101 PROTEIN"/>
    <property type="match status" value="1"/>
</dbReference>
<name>C5YYJ9_SORBI</name>
<dbReference type="GO" id="GO:0072583">
    <property type="term" value="P:clathrin-dependent endocytosis"/>
    <property type="evidence" value="ECO:0000318"/>
    <property type="project" value="GO_Central"/>
</dbReference>
<feature type="domain" description="ENTH" evidence="10">
    <location>
        <begin position="21"/>
        <end position="178"/>
    </location>
</feature>
<keyword evidence="4" id="KW-0254">Endocytosis</keyword>
<organism evidence="11 12">
    <name type="scientific">Sorghum bicolor</name>
    <name type="common">Sorghum</name>
    <name type="synonym">Sorghum vulgare</name>
    <dbReference type="NCBI Taxonomy" id="4558"/>
    <lineage>
        <taxon>Eukaryota</taxon>
        <taxon>Viridiplantae</taxon>
        <taxon>Streptophyta</taxon>
        <taxon>Embryophyta</taxon>
        <taxon>Tracheophyta</taxon>
        <taxon>Spermatophyta</taxon>
        <taxon>Magnoliopsida</taxon>
        <taxon>Liliopsida</taxon>
        <taxon>Poales</taxon>
        <taxon>Poaceae</taxon>
        <taxon>PACMAD clade</taxon>
        <taxon>Panicoideae</taxon>
        <taxon>Andropogonodae</taxon>
        <taxon>Andropogoneae</taxon>
        <taxon>Sorghinae</taxon>
        <taxon>Sorghum</taxon>
    </lineage>
</organism>
<protein>
    <recommendedName>
        <fullName evidence="10">ENTH domain-containing protein</fullName>
    </recommendedName>
</protein>
<dbReference type="SMART" id="SM00273">
    <property type="entry name" value="ENTH"/>
    <property type="match status" value="1"/>
</dbReference>
<dbReference type="STRING" id="4558.C5YYJ9"/>
<dbReference type="GO" id="GO:0005545">
    <property type="term" value="F:1-phosphatidylinositol binding"/>
    <property type="evidence" value="ECO:0000318"/>
    <property type="project" value="GO_Central"/>
</dbReference>
<accession>C5YYJ9</accession>
<dbReference type="PROSITE" id="PS50942">
    <property type="entry name" value="ENTH"/>
    <property type="match status" value="1"/>
</dbReference>
<proteinExistence type="predicted"/>
<dbReference type="eggNOG" id="KOG0251">
    <property type="taxonomic scope" value="Eukaryota"/>
</dbReference>
<evidence type="ECO:0000256" key="4">
    <source>
        <dbReference type="ARBA" id="ARBA00022583"/>
    </source>
</evidence>
<dbReference type="FunFam" id="1.20.58.150:FF:000005">
    <property type="entry name" value="putative clathrin assembly protein At2g25430"/>
    <property type="match status" value="1"/>
</dbReference>
<feature type="compositionally biased region" description="Basic and acidic residues" evidence="9">
    <location>
        <begin position="354"/>
        <end position="365"/>
    </location>
</feature>
<dbReference type="InterPro" id="IPR008942">
    <property type="entry name" value="ENTH_VHS"/>
</dbReference>
<dbReference type="AlphaFoldDB" id="C5YYJ9"/>
<dbReference type="GO" id="GO:0030136">
    <property type="term" value="C:clathrin-coated vesicle"/>
    <property type="evidence" value="ECO:0000318"/>
    <property type="project" value="GO_Central"/>
</dbReference>
<dbReference type="SUPFAM" id="SSF48464">
    <property type="entry name" value="ENTH/VHS domain"/>
    <property type="match status" value="1"/>
</dbReference>
<evidence type="ECO:0000259" key="10">
    <source>
        <dbReference type="PROSITE" id="PS50942"/>
    </source>
</evidence>
<evidence type="ECO:0000256" key="6">
    <source>
        <dbReference type="ARBA" id="ARBA00023136"/>
    </source>
</evidence>
<evidence type="ECO:0000256" key="8">
    <source>
        <dbReference type="ARBA" id="ARBA00023329"/>
    </source>
</evidence>
<dbReference type="GO" id="GO:0005794">
    <property type="term" value="C:Golgi apparatus"/>
    <property type="evidence" value="ECO:0007669"/>
    <property type="project" value="UniProtKB-SubCell"/>
</dbReference>
<dbReference type="GO" id="GO:0000149">
    <property type="term" value="F:SNARE binding"/>
    <property type="evidence" value="ECO:0000318"/>
    <property type="project" value="GO_Central"/>
</dbReference>
<evidence type="ECO:0000313" key="11">
    <source>
        <dbReference type="EMBL" id="EES18894.1"/>
    </source>
</evidence>
<dbReference type="EMBL" id="CM000768">
    <property type="protein sequence ID" value="EES18894.1"/>
    <property type="molecule type" value="Genomic_DNA"/>
</dbReference>
<evidence type="ECO:0000256" key="9">
    <source>
        <dbReference type="SAM" id="MobiDB-lite"/>
    </source>
</evidence>
<keyword evidence="8" id="KW-0968">Cytoplasmic vesicle</keyword>
<dbReference type="InterPro" id="IPR011417">
    <property type="entry name" value="ANTH_dom"/>
</dbReference>
<dbReference type="Gramene" id="EES18894">
    <property type="protein sequence ID" value="EES18894"/>
    <property type="gene ID" value="SORBI_3009G014200"/>
</dbReference>
<dbReference type="InterPro" id="IPR014712">
    <property type="entry name" value="ANTH_dom_sf"/>
</dbReference>
<dbReference type="FunFam" id="1.25.40.90:FF:000054">
    <property type="entry name" value="Putative clathrin assembly protein"/>
    <property type="match status" value="1"/>
</dbReference>
<dbReference type="InterPro" id="IPR048050">
    <property type="entry name" value="ANTH_N_plant"/>
</dbReference>